<reference evidence="2 3" key="1">
    <citation type="submission" date="2021-03" db="EMBL/GenBank/DDBJ databases">
        <authorList>
            <person name="Xin L."/>
        </authorList>
    </citation>
    <scope>NUCLEOTIDE SEQUENCE [LARGE SCALE GENOMIC DNA]</scope>
    <source>
        <strain evidence="2 3">XHU 5031</strain>
    </source>
</reference>
<feature type="transmembrane region" description="Helical" evidence="1">
    <location>
        <begin position="139"/>
        <end position="160"/>
    </location>
</feature>
<sequence>MALGLGLFVVLGLVVLPVLVTMLAVALAQRLGGDDTAGWESPGPTVRARRHELLIASASAMGAVVCAGVVLSLPVAGTGALAVLPEVPGIAQALGPFAAVVVFCAVRAAGELTWPRPSGIVRTAPLVRRTVRSLGGARLRWLLVTVLALAFALVVFGLVAGEGGRQFDHPPVIWPDGSVSESSRGPFPGWPYGVPLLAGLVAAVLATVTTLRLIARRSPLAGVAGEHDAAVRATSAARLLGGVQLLVGGTLGMTLWTAGSALRPGGELPAGAAGAWLPGVGVVLMVAGVVIGVASGICGLLTAMPSRPANASASAPAVRLDRGVRA</sequence>
<feature type="transmembrane region" description="Helical" evidence="1">
    <location>
        <begin position="192"/>
        <end position="215"/>
    </location>
</feature>
<reference evidence="3" key="2">
    <citation type="submission" date="2023-07" db="EMBL/GenBank/DDBJ databases">
        <title>Myceligenerans salitolerans sp. nov., a halotolerant actinomycete isolated from a salt lake in Xinjiang, China.</title>
        <authorList>
            <person name="Guan T."/>
        </authorList>
    </citation>
    <scope>NUCLEOTIDE SEQUENCE [LARGE SCALE GENOMIC DNA]</scope>
    <source>
        <strain evidence="3">XHU 5031</strain>
    </source>
</reference>
<keyword evidence="1" id="KW-1133">Transmembrane helix</keyword>
<evidence type="ECO:0000313" key="3">
    <source>
        <dbReference type="Proteomes" id="UP000664617"/>
    </source>
</evidence>
<organism evidence="2 3">
    <name type="scientific">Myceligenerans salitolerans</name>
    <dbReference type="NCBI Taxonomy" id="1230528"/>
    <lineage>
        <taxon>Bacteria</taxon>
        <taxon>Bacillati</taxon>
        <taxon>Actinomycetota</taxon>
        <taxon>Actinomycetes</taxon>
        <taxon>Micrococcales</taxon>
        <taxon>Promicromonosporaceae</taxon>
        <taxon>Myceligenerans</taxon>
    </lineage>
</organism>
<evidence type="ECO:0000256" key="1">
    <source>
        <dbReference type="SAM" id="Phobius"/>
    </source>
</evidence>
<feature type="transmembrane region" description="Helical" evidence="1">
    <location>
        <begin position="6"/>
        <end position="28"/>
    </location>
</feature>
<evidence type="ECO:0008006" key="4">
    <source>
        <dbReference type="Google" id="ProtNLM"/>
    </source>
</evidence>
<gene>
    <name evidence="2" type="ORF">J0911_15960</name>
</gene>
<dbReference type="EMBL" id="JAFMPK010000047">
    <property type="protein sequence ID" value="MBO0610527.1"/>
    <property type="molecule type" value="Genomic_DNA"/>
</dbReference>
<feature type="transmembrane region" description="Helical" evidence="1">
    <location>
        <begin position="276"/>
        <end position="301"/>
    </location>
</feature>
<comment type="caution">
    <text evidence="2">The sequence shown here is derived from an EMBL/GenBank/DDBJ whole genome shotgun (WGS) entry which is preliminary data.</text>
</comment>
<proteinExistence type="predicted"/>
<dbReference type="RefSeq" id="WP_207276454.1">
    <property type="nucleotide sequence ID" value="NZ_JAFMPK010000047.1"/>
</dbReference>
<feature type="transmembrane region" description="Helical" evidence="1">
    <location>
        <begin position="89"/>
        <end position="109"/>
    </location>
</feature>
<dbReference type="Proteomes" id="UP000664617">
    <property type="component" value="Unassembled WGS sequence"/>
</dbReference>
<accession>A0ABS3IBW8</accession>
<protein>
    <recommendedName>
        <fullName evidence="4">Integral membrane protein</fullName>
    </recommendedName>
</protein>
<keyword evidence="1" id="KW-0812">Transmembrane</keyword>
<name>A0ABS3IBW8_9MICO</name>
<feature type="transmembrane region" description="Helical" evidence="1">
    <location>
        <begin position="53"/>
        <end position="77"/>
    </location>
</feature>
<keyword evidence="3" id="KW-1185">Reference proteome</keyword>
<evidence type="ECO:0000313" key="2">
    <source>
        <dbReference type="EMBL" id="MBO0610527.1"/>
    </source>
</evidence>
<keyword evidence="1" id="KW-0472">Membrane</keyword>
<feature type="transmembrane region" description="Helical" evidence="1">
    <location>
        <begin position="236"/>
        <end position="256"/>
    </location>
</feature>